<proteinExistence type="predicted"/>
<dbReference type="PANTHER" id="PTHR42934:SF2">
    <property type="entry name" value="GLYCOLATE OXIDASE SUBUNIT GLCD"/>
    <property type="match status" value="1"/>
</dbReference>
<dbReference type="PANTHER" id="PTHR42934">
    <property type="entry name" value="GLYCOLATE OXIDASE SUBUNIT GLCD"/>
    <property type="match status" value="1"/>
</dbReference>
<dbReference type="InterPro" id="IPR016169">
    <property type="entry name" value="FAD-bd_PCMH_sub2"/>
</dbReference>
<dbReference type="STRING" id="584708.Apau_2158"/>
<evidence type="ECO:0000256" key="1">
    <source>
        <dbReference type="ARBA" id="ARBA00001974"/>
    </source>
</evidence>
<dbReference type="RefSeq" id="WP_006301810.1">
    <property type="nucleotide sequence ID" value="NZ_CM001022.1"/>
</dbReference>
<accession>E3CYX4</accession>
<evidence type="ECO:0000256" key="4">
    <source>
        <dbReference type="ARBA" id="ARBA00023002"/>
    </source>
</evidence>
<dbReference type="Gene3D" id="3.30.465.10">
    <property type="match status" value="1"/>
</dbReference>
<evidence type="ECO:0000256" key="2">
    <source>
        <dbReference type="ARBA" id="ARBA00022630"/>
    </source>
</evidence>
<keyword evidence="4" id="KW-0560">Oxidoreductase</keyword>
<dbReference type="Pfam" id="PF02913">
    <property type="entry name" value="FAD-oxidase_C"/>
    <property type="match status" value="1"/>
</dbReference>
<evidence type="ECO:0000259" key="5">
    <source>
        <dbReference type="PROSITE" id="PS51387"/>
    </source>
</evidence>
<dbReference type="HOGENOM" id="CLU_017779_9_2_0"/>
<dbReference type="Proteomes" id="UP000005096">
    <property type="component" value="Chromosome"/>
</dbReference>
<dbReference type="InterPro" id="IPR016166">
    <property type="entry name" value="FAD-bd_PCMH"/>
</dbReference>
<organism evidence="6 7">
    <name type="scientific">Aminomonas paucivorans DSM 12260</name>
    <dbReference type="NCBI Taxonomy" id="584708"/>
    <lineage>
        <taxon>Bacteria</taxon>
        <taxon>Thermotogati</taxon>
        <taxon>Synergistota</taxon>
        <taxon>Synergistia</taxon>
        <taxon>Synergistales</taxon>
        <taxon>Synergistaceae</taxon>
        <taxon>Aminomonas</taxon>
    </lineage>
</organism>
<dbReference type="InterPro" id="IPR016171">
    <property type="entry name" value="Vanillyl_alc_oxidase_C-sub2"/>
</dbReference>
<dbReference type="GO" id="GO:0016491">
    <property type="term" value="F:oxidoreductase activity"/>
    <property type="evidence" value="ECO:0007669"/>
    <property type="project" value="UniProtKB-KW"/>
</dbReference>
<keyword evidence="2" id="KW-0285">Flavoprotein</keyword>
<dbReference type="AlphaFoldDB" id="E3CYX4"/>
<dbReference type="Gene3D" id="3.30.43.10">
    <property type="entry name" value="Uridine Diphospho-n-acetylenolpyruvylglucosamine Reductase, domain 2"/>
    <property type="match status" value="1"/>
</dbReference>
<dbReference type="Pfam" id="PF01565">
    <property type="entry name" value="FAD_binding_4"/>
    <property type="match status" value="1"/>
</dbReference>
<sequence>MEERQPYGSVTAKTLRDLAELVGPRNVSGDPEKLAAYSHDEVPSASLPEATLAQALVFPESTEHVSLVMAYADRHRIPVTPRGAGTGLSGGAVPACGGILLSFEKMNRILELDRENLTVTVEPGVVTAEINRAAAKHRLLYAGDPCSGDASFIGGNVAENAGGNKVIKYGATGAQVLGLEAVLADGSVTWFGGKRRKDVTGYDFVHLLAGSEGTLAVITKIILRLLPLPKHTTDLLAPFGSVEEALGFVPRIVIEAGLLPASVELLDRRAVEVAMRYLNAKLPEPDAAAHLLIQLEGNDPEVLADEVEKVGDLCLAHGARQVYVADNRTARDKLWKARKAVPEAIVAFHSRYAKEDVVVPTGSVPTLMVALEEVDRAWGVEHIAYGHVGDGNMHVTLLPPEGPEGPEKLREARHDLYRRVAALGGTLSGEHGIGLKRRDDTPLFLDEAQLALIRRVKAAFDPKGILNPRKIVPGN</sequence>
<comment type="cofactor">
    <cofactor evidence="1">
        <name>FAD</name>
        <dbReference type="ChEBI" id="CHEBI:57692"/>
    </cofactor>
</comment>
<dbReference type="Gene3D" id="1.10.45.10">
    <property type="entry name" value="Vanillyl-alcohol Oxidase, Chain A, domain 4"/>
    <property type="match status" value="1"/>
</dbReference>
<dbReference type="InterPro" id="IPR036318">
    <property type="entry name" value="FAD-bd_PCMH-like_sf"/>
</dbReference>
<feature type="domain" description="FAD-binding PCMH-type" evidence="5">
    <location>
        <begin position="49"/>
        <end position="228"/>
    </location>
</feature>
<evidence type="ECO:0000256" key="3">
    <source>
        <dbReference type="ARBA" id="ARBA00022827"/>
    </source>
</evidence>
<evidence type="ECO:0000313" key="6">
    <source>
        <dbReference type="EMBL" id="EFQ24569.1"/>
    </source>
</evidence>
<dbReference type="PaxDb" id="584708-Apau_2158"/>
<dbReference type="eggNOG" id="COG0277">
    <property type="taxonomic scope" value="Bacteria"/>
</dbReference>
<dbReference type="OrthoDB" id="9767256at2"/>
<dbReference type="SUPFAM" id="SSF55103">
    <property type="entry name" value="FAD-linked oxidases, C-terminal domain"/>
    <property type="match status" value="1"/>
</dbReference>
<keyword evidence="3" id="KW-0274">FAD</keyword>
<dbReference type="InterPro" id="IPR051914">
    <property type="entry name" value="FAD-linked_OxidoTrans_Type4"/>
</dbReference>
<dbReference type="GO" id="GO:0071949">
    <property type="term" value="F:FAD binding"/>
    <property type="evidence" value="ECO:0007669"/>
    <property type="project" value="InterPro"/>
</dbReference>
<evidence type="ECO:0000313" key="7">
    <source>
        <dbReference type="Proteomes" id="UP000005096"/>
    </source>
</evidence>
<dbReference type="PROSITE" id="PS51387">
    <property type="entry name" value="FAD_PCMH"/>
    <property type="match status" value="1"/>
</dbReference>
<keyword evidence="7" id="KW-1185">Reference proteome</keyword>
<dbReference type="InterPro" id="IPR006094">
    <property type="entry name" value="Oxid_FAD_bind_N"/>
</dbReference>
<dbReference type="InterPro" id="IPR004113">
    <property type="entry name" value="FAD-bd_oxidored_4_C"/>
</dbReference>
<dbReference type="FunFam" id="1.10.45.10:FF:000001">
    <property type="entry name" value="D-lactate dehydrogenase mitochondrial"/>
    <property type="match status" value="1"/>
</dbReference>
<dbReference type="InterPro" id="IPR016167">
    <property type="entry name" value="FAD-bd_PCMH_sub1"/>
</dbReference>
<dbReference type="Gene3D" id="3.30.70.2740">
    <property type="match status" value="1"/>
</dbReference>
<protein>
    <submittedName>
        <fullName evidence="6">FAD linked oxidase domain protein</fullName>
    </submittedName>
</protein>
<name>E3CYX4_9BACT</name>
<dbReference type="Gene3D" id="3.30.70.2190">
    <property type="match status" value="1"/>
</dbReference>
<gene>
    <name evidence="6" type="ORF">Apau_2158</name>
</gene>
<dbReference type="InterPro" id="IPR016164">
    <property type="entry name" value="FAD-linked_Oxase-like_C"/>
</dbReference>
<dbReference type="EMBL" id="CM001022">
    <property type="protein sequence ID" value="EFQ24569.1"/>
    <property type="molecule type" value="Genomic_DNA"/>
</dbReference>
<reference evidence="6 7" key="1">
    <citation type="journal article" date="2010" name="Stand. Genomic Sci.">
        <title>Non-contiguous finished genome sequence of Aminomonas paucivorans type strain (GLU-3).</title>
        <authorList>
            <person name="Pitluck S."/>
            <person name="Yasawong M."/>
            <person name="Held B."/>
            <person name="Lapidus A."/>
            <person name="Nolan M."/>
            <person name="Copeland A."/>
            <person name="Lucas S."/>
            <person name="Del Rio T.G."/>
            <person name="Tice H."/>
            <person name="Cheng J.F."/>
            <person name="Chertkov O."/>
            <person name="Goodwin L."/>
            <person name="Tapia R."/>
            <person name="Han C."/>
            <person name="Liolios K."/>
            <person name="Ivanova N."/>
            <person name="Mavromatis K."/>
            <person name="Ovchinnikova G."/>
            <person name="Pati A."/>
            <person name="Chen A."/>
            <person name="Palaniappan K."/>
            <person name="Land M."/>
            <person name="Hauser L."/>
            <person name="Chang Y.J."/>
            <person name="Jeffries C.D."/>
            <person name="Pukall R."/>
            <person name="Spring S."/>
            <person name="Rohde M."/>
            <person name="Sikorski J."/>
            <person name="Goker M."/>
            <person name="Woyke T."/>
            <person name="Bristow J."/>
            <person name="Eisen J.A."/>
            <person name="Markowitz V."/>
            <person name="Hugenholtz P."/>
            <person name="Kyrpides N.C."/>
            <person name="Klenk H.P."/>
        </authorList>
    </citation>
    <scope>NUCLEOTIDE SEQUENCE [LARGE SCALE GENOMIC DNA]</scope>
    <source>
        <strain evidence="6 7">DSM 12260</strain>
    </source>
</reference>
<dbReference type="SUPFAM" id="SSF56176">
    <property type="entry name" value="FAD-binding/transporter-associated domain-like"/>
    <property type="match status" value="1"/>
</dbReference>